<dbReference type="Pfam" id="PF00106">
    <property type="entry name" value="adh_short"/>
    <property type="match status" value="1"/>
</dbReference>
<dbReference type="GO" id="GO:0016616">
    <property type="term" value="F:oxidoreductase activity, acting on the CH-OH group of donors, NAD or NADP as acceptor"/>
    <property type="evidence" value="ECO:0007669"/>
    <property type="project" value="TreeGrafter"/>
</dbReference>
<protein>
    <submittedName>
        <fullName evidence="2">Uncharacterized protein</fullName>
    </submittedName>
</protein>
<dbReference type="PANTHER" id="PTHR42760">
    <property type="entry name" value="SHORT-CHAIN DEHYDROGENASES/REDUCTASES FAMILY MEMBER"/>
    <property type="match status" value="1"/>
</dbReference>
<evidence type="ECO:0000313" key="2">
    <source>
        <dbReference type="EMBL" id="SVA17327.1"/>
    </source>
</evidence>
<sequence length="247" mass="27091">MKSNKVAVITGGGRGLGEATVIDLLLQGFKVVCAEHNELLIDQVAKKINKEYFSSFLPCKTDVSNRNDVKNMYSMALDRFGSIDILINFAGINRDKPFLELDDEDWDSVMDVHLKGAFICCQEFVKCKSQGTAHIINVSAACGIQGRKNGANFCSAKGGILAFTKCLALELSPRIQVNCLIPSAVDTPEVRERYKLDTKEGLDSVISGIPMRRLGNTEDVVHMIRCILSSSFTTGSTFYVNGGEYMS</sequence>
<accession>A0A381TR42</accession>
<dbReference type="PRINTS" id="PR00080">
    <property type="entry name" value="SDRFAMILY"/>
</dbReference>
<name>A0A381TR42_9ZZZZ</name>
<dbReference type="CDD" id="cd05233">
    <property type="entry name" value="SDR_c"/>
    <property type="match status" value="1"/>
</dbReference>
<dbReference type="FunFam" id="3.40.50.720:FF:000084">
    <property type="entry name" value="Short-chain dehydrogenase reductase"/>
    <property type="match status" value="1"/>
</dbReference>
<reference evidence="2" key="1">
    <citation type="submission" date="2018-05" db="EMBL/GenBank/DDBJ databases">
        <authorList>
            <person name="Lanie J.A."/>
            <person name="Ng W.-L."/>
            <person name="Kazmierczak K.M."/>
            <person name="Andrzejewski T.M."/>
            <person name="Davidsen T.M."/>
            <person name="Wayne K.J."/>
            <person name="Tettelin H."/>
            <person name="Glass J.I."/>
            <person name="Rusch D."/>
            <person name="Podicherti R."/>
            <person name="Tsui H.-C.T."/>
            <person name="Winkler M.E."/>
        </authorList>
    </citation>
    <scope>NUCLEOTIDE SEQUENCE</scope>
</reference>
<dbReference type="PRINTS" id="PR00081">
    <property type="entry name" value="GDHRDH"/>
</dbReference>
<dbReference type="Gene3D" id="3.40.50.720">
    <property type="entry name" value="NAD(P)-binding Rossmann-like Domain"/>
    <property type="match status" value="1"/>
</dbReference>
<organism evidence="2">
    <name type="scientific">marine metagenome</name>
    <dbReference type="NCBI Taxonomy" id="408172"/>
    <lineage>
        <taxon>unclassified sequences</taxon>
        <taxon>metagenomes</taxon>
        <taxon>ecological metagenomes</taxon>
    </lineage>
</organism>
<dbReference type="InterPro" id="IPR002347">
    <property type="entry name" value="SDR_fam"/>
</dbReference>
<dbReference type="EMBL" id="UINC01004854">
    <property type="protein sequence ID" value="SVA17327.1"/>
    <property type="molecule type" value="Genomic_DNA"/>
</dbReference>
<dbReference type="AlphaFoldDB" id="A0A381TR42"/>
<comment type="similarity">
    <text evidence="1">Belongs to the short-chain dehydrogenases/reductases (SDR) family.</text>
</comment>
<gene>
    <name evidence="2" type="ORF">METZ01_LOCUS70181</name>
</gene>
<proteinExistence type="inferred from homology"/>
<dbReference type="SUPFAM" id="SSF51735">
    <property type="entry name" value="NAD(P)-binding Rossmann-fold domains"/>
    <property type="match status" value="1"/>
</dbReference>
<dbReference type="InterPro" id="IPR036291">
    <property type="entry name" value="NAD(P)-bd_dom_sf"/>
</dbReference>
<evidence type="ECO:0000256" key="1">
    <source>
        <dbReference type="ARBA" id="ARBA00006484"/>
    </source>
</evidence>